<name>A0A090M8Q5_OSTTA</name>
<dbReference type="Proteomes" id="UP000009170">
    <property type="component" value="Unassembled WGS sequence"/>
</dbReference>
<sequence length="174" mass="18125">MGAPSSPTETPAGARATSPPLAETPAGTPGRMRARGMTTSTARGSALGRTLRALEDALAHADARAREDFELLDALSVRVASGCEGGLLRTLALDESAAAAETLTRTLGRGAATATVNDGEEEESVYHAYARARREMELKAAALVEAHAACRADRMRLLTDLVTASKISSMESKS</sequence>
<dbReference type="InParanoid" id="A0A090M8Q5"/>
<comment type="caution">
    <text evidence="2">The sequence shown here is derived from an EMBL/GenBank/DDBJ whole genome shotgun (WGS) entry which is preliminary data.</text>
</comment>
<accession>A0A090M8Q5</accession>
<dbReference type="RefSeq" id="XP_003080030.2">
    <property type="nucleotide sequence ID" value="XM_003079982.2"/>
</dbReference>
<gene>
    <name evidence="2" type="ORF">OT_ostta06g03920</name>
</gene>
<evidence type="ECO:0000313" key="3">
    <source>
        <dbReference type="Proteomes" id="UP000009170"/>
    </source>
</evidence>
<organism evidence="2 3">
    <name type="scientific">Ostreococcus tauri</name>
    <name type="common">Marine green alga</name>
    <dbReference type="NCBI Taxonomy" id="70448"/>
    <lineage>
        <taxon>Eukaryota</taxon>
        <taxon>Viridiplantae</taxon>
        <taxon>Chlorophyta</taxon>
        <taxon>Mamiellophyceae</taxon>
        <taxon>Mamiellales</taxon>
        <taxon>Bathycoccaceae</taxon>
        <taxon>Ostreococcus</taxon>
    </lineage>
</organism>
<protein>
    <submittedName>
        <fullName evidence="2">Unnamed product</fullName>
    </submittedName>
</protein>
<dbReference type="KEGG" id="ota:OT_ostta06g03920"/>
<dbReference type="GeneID" id="9836422"/>
<proteinExistence type="predicted"/>
<reference evidence="3" key="1">
    <citation type="journal article" date="2006" name="Proc. Natl. Acad. Sci. U.S.A.">
        <title>Genome analysis of the smallest free-living eukaryote Ostreococcus tauri unveils many unique features.</title>
        <authorList>
            <person name="Derelle E."/>
            <person name="Ferraz C."/>
            <person name="Rombauts S."/>
            <person name="Rouze P."/>
            <person name="Worden A.Z."/>
            <person name="Robbens S."/>
            <person name="Partensky F."/>
            <person name="Degroeve S."/>
            <person name="Echeynie S."/>
            <person name="Cooke R."/>
            <person name="Saeys Y."/>
            <person name="Wuyts J."/>
            <person name="Jabbari K."/>
            <person name="Bowler C."/>
            <person name="Panaud O."/>
            <person name="Piegu B."/>
            <person name="Ball S.G."/>
            <person name="Ral J.-P."/>
            <person name="Bouget F.-Y."/>
            <person name="Piganeau G."/>
            <person name="De Baets B."/>
            <person name="Picard A."/>
            <person name="Delseny M."/>
            <person name="Demaille J."/>
            <person name="Van de Peer Y."/>
            <person name="Moreau H."/>
        </authorList>
    </citation>
    <scope>NUCLEOTIDE SEQUENCE [LARGE SCALE GENOMIC DNA]</scope>
    <source>
        <strain evidence="3">OTTH 0595 / CCAP 157/2 / RCC745</strain>
    </source>
</reference>
<feature type="region of interest" description="Disordered" evidence="1">
    <location>
        <begin position="1"/>
        <end position="43"/>
    </location>
</feature>
<dbReference type="EMBL" id="CAID01000006">
    <property type="protein sequence ID" value="CEF98489.1"/>
    <property type="molecule type" value="Genomic_DNA"/>
</dbReference>
<evidence type="ECO:0000313" key="2">
    <source>
        <dbReference type="EMBL" id="CEF98489.1"/>
    </source>
</evidence>
<keyword evidence="3" id="KW-1185">Reference proteome</keyword>
<dbReference type="AlphaFoldDB" id="A0A090M8Q5"/>
<evidence type="ECO:0000256" key="1">
    <source>
        <dbReference type="SAM" id="MobiDB-lite"/>
    </source>
</evidence>
<reference evidence="2 3" key="2">
    <citation type="journal article" date="2014" name="BMC Genomics">
        <title>An improved genome of the model marine alga Ostreococcus tauri unfolds by assessing Illumina de novo assemblies.</title>
        <authorList>
            <person name="Blanc-Mathieu R."/>
            <person name="Verhelst B."/>
            <person name="Derelle E."/>
            <person name="Rombauts S."/>
            <person name="Bouget F.Y."/>
            <person name="Carre I."/>
            <person name="Chateau A."/>
            <person name="Eyre-Walker A."/>
            <person name="Grimsley N."/>
            <person name="Moreau H."/>
            <person name="Piegu B."/>
            <person name="Rivals E."/>
            <person name="Schackwitz W."/>
            <person name="Van de Peer Y."/>
            <person name="Piganeau G."/>
        </authorList>
    </citation>
    <scope>NUCLEOTIDE SEQUENCE [LARGE SCALE GENOMIC DNA]</scope>
    <source>
        <strain evidence="3">OTTH 0595 / CCAP 157/2 / RCC745</strain>
    </source>
</reference>